<evidence type="ECO:0000256" key="1">
    <source>
        <dbReference type="ARBA" id="ARBA00009308"/>
    </source>
</evidence>
<dbReference type="KEGG" id="gtn:GTNG_2293"/>
<sequence>MANIHYDSELFRSKGDEIMHVKKVDHIGIAVRSIEKALPFYTDVLRLPFLGIEEVESEQVKVAFLQAGEAKIELLEPLSPESAIAKFIEKRGEGIHHVALGVDDITERIRELKEHGIRMIQEMPKRGAGGAWVAFMHPKSTGGVLYELCERSNMEGQQ</sequence>
<protein>
    <submittedName>
        <fullName evidence="4">Lactoylglutathione lyase and related lyase</fullName>
    </submittedName>
</protein>
<dbReference type="SUPFAM" id="SSF54593">
    <property type="entry name" value="Glyoxalase/Bleomycin resistance protein/Dihydroxybiphenyl dioxygenase"/>
    <property type="match status" value="1"/>
</dbReference>
<dbReference type="GO" id="GO:0046872">
    <property type="term" value="F:metal ion binding"/>
    <property type="evidence" value="ECO:0007669"/>
    <property type="project" value="UniProtKB-KW"/>
</dbReference>
<dbReference type="InterPro" id="IPR051785">
    <property type="entry name" value="MMCE/EMCE_epimerase"/>
</dbReference>
<reference evidence="4 5" key="1">
    <citation type="journal article" date="2007" name="Proc. Natl. Acad. Sci. U.S.A.">
        <title>Genome and proteome of long-chain alkane degrading Geobacillus thermodenitrificans NG80-2 isolated from a deep-subsurface oil reservoir.</title>
        <authorList>
            <person name="Feng L."/>
            <person name="Wang W."/>
            <person name="Cheng J."/>
            <person name="Ren Y."/>
            <person name="Zhao G."/>
            <person name="Gao C."/>
            <person name="Tang Y."/>
            <person name="Liu X."/>
            <person name="Han W."/>
            <person name="Peng X."/>
            <person name="Liu R."/>
            <person name="Wang L."/>
        </authorList>
    </citation>
    <scope>NUCLEOTIDE SEQUENCE [LARGE SCALE GENOMIC DNA]</scope>
    <source>
        <strain evidence="4 5">NG80-2</strain>
    </source>
</reference>
<evidence type="ECO:0000259" key="3">
    <source>
        <dbReference type="PROSITE" id="PS51819"/>
    </source>
</evidence>
<keyword evidence="2" id="KW-0479">Metal-binding</keyword>
<accession>A4IQN8</accession>
<evidence type="ECO:0000313" key="4">
    <source>
        <dbReference type="EMBL" id="ABO67642.1"/>
    </source>
</evidence>
<proteinExistence type="inferred from homology"/>
<keyword evidence="4" id="KW-0456">Lyase</keyword>
<dbReference type="AlphaFoldDB" id="A4IQN8"/>
<dbReference type="CDD" id="cd07249">
    <property type="entry name" value="MMCE"/>
    <property type="match status" value="1"/>
</dbReference>
<dbReference type="NCBIfam" id="TIGR03081">
    <property type="entry name" value="metmalonyl_epim"/>
    <property type="match status" value="1"/>
</dbReference>
<dbReference type="PANTHER" id="PTHR43048">
    <property type="entry name" value="METHYLMALONYL-COA EPIMERASE"/>
    <property type="match status" value="1"/>
</dbReference>
<dbReference type="Pfam" id="PF13669">
    <property type="entry name" value="Glyoxalase_4"/>
    <property type="match status" value="1"/>
</dbReference>
<feature type="domain" description="VOC" evidence="3">
    <location>
        <begin position="23"/>
        <end position="151"/>
    </location>
</feature>
<comment type="similarity">
    <text evidence="1">Belongs to the methylmalonyl-CoA epimerase family.</text>
</comment>
<dbReference type="Gene3D" id="3.10.180.10">
    <property type="entry name" value="2,3-Dihydroxybiphenyl 1,2-Dioxygenase, domain 1"/>
    <property type="match status" value="1"/>
</dbReference>
<dbReference type="InterPro" id="IPR037523">
    <property type="entry name" value="VOC_core"/>
</dbReference>
<dbReference type="eggNOG" id="COG0346">
    <property type="taxonomic scope" value="Bacteria"/>
</dbReference>
<name>A4IQN8_GEOTN</name>
<gene>
    <name evidence="4" type="ordered locus">GTNG_2293</name>
</gene>
<dbReference type="InterPro" id="IPR017515">
    <property type="entry name" value="MeMalonyl-CoA_epimerase"/>
</dbReference>
<organism evidence="4 5">
    <name type="scientific">Geobacillus thermodenitrificans (strain NG80-2)</name>
    <dbReference type="NCBI Taxonomy" id="420246"/>
    <lineage>
        <taxon>Bacteria</taxon>
        <taxon>Bacillati</taxon>
        <taxon>Bacillota</taxon>
        <taxon>Bacilli</taxon>
        <taxon>Bacillales</taxon>
        <taxon>Anoxybacillaceae</taxon>
        <taxon>Geobacillus</taxon>
    </lineage>
</organism>
<dbReference type="EMBL" id="CP000557">
    <property type="protein sequence ID" value="ABO67642.1"/>
    <property type="molecule type" value="Genomic_DNA"/>
</dbReference>
<evidence type="ECO:0000313" key="5">
    <source>
        <dbReference type="Proteomes" id="UP000001578"/>
    </source>
</evidence>
<dbReference type="GO" id="GO:0016829">
    <property type="term" value="F:lyase activity"/>
    <property type="evidence" value="ECO:0007669"/>
    <property type="project" value="UniProtKB-KW"/>
</dbReference>
<dbReference type="HOGENOM" id="CLU_046006_5_2_9"/>
<dbReference type="GO" id="GO:0046491">
    <property type="term" value="P:L-methylmalonyl-CoA metabolic process"/>
    <property type="evidence" value="ECO:0007669"/>
    <property type="project" value="TreeGrafter"/>
</dbReference>
<evidence type="ECO:0000256" key="2">
    <source>
        <dbReference type="ARBA" id="ARBA00022723"/>
    </source>
</evidence>
<dbReference type="PROSITE" id="PS51819">
    <property type="entry name" value="VOC"/>
    <property type="match status" value="1"/>
</dbReference>
<dbReference type="Proteomes" id="UP000001578">
    <property type="component" value="Chromosome"/>
</dbReference>
<dbReference type="InterPro" id="IPR029068">
    <property type="entry name" value="Glyas_Bleomycin-R_OHBP_Dase"/>
</dbReference>
<dbReference type="PANTHER" id="PTHR43048:SF3">
    <property type="entry name" value="METHYLMALONYL-COA EPIMERASE, MITOCHONDRIAL"/>
    <property type="match status" value="1"/>
</dbReference>
<dbReference type="GO" id="GO:0004493">
    <property type="term" value="F:methylmalonyl-CoA epimerase activity"/>
    <property type="evidence" value="ECO:0007669"/>
    <property type="project" value="TreeGrafter"/>
</dbReference>